<dbReference type="Pfam" id="PF05120">
    <property type="entry name" value="GvpG"/>
    <property type="match status" value="1"/>
</dbReference>
<gene>
    <name evidence="1" type="ORF">RWE15_09300</name>
</gene>
<reference evidence="1 2" key="1">
    <citation type="submission" date="2023-10" db="EMBL/GenBank/DDBJ databases">
        <title>Virgibacillus halophilus 5B73C genome.</title>
        <authorList>
            <person name="Miliotis G."/>
            <person name="Sengupta P."/>
            <person name="Hameed A."/>
            <person name="Chuvochina M."/>
            <person name="Mcdonagh F."/>
            <person name="Simpson A.C."/>
            <person name="Singh N.K."/>
            <person name="Rekha P.D."/>
            <person name="Raman K."/>
            <person name="Hugenholtz P."/>
            <person name="Venkateswaran K."/>
        </authorList>
    </citation>
    <scope>NUCLEOTIDE SEQUENCE [LARGE SCALE GENOMIC DNA]</scope>
    <source>
        <strain evidence="1 2">5B73C</strain>
    </source>
</reference>
<comment type="caution">
    <text evidence="1">The sequence shown here is derived from an EMBL/GenBank/DDBJ whole genome shotgun (WGS) entry which is preliminary data.</text>
</comment>
<evidence type="ECO:0000313" key="2">
    <source>
        <dbReference type="Proteomes" id="UP001281447"/>
    </source>
</evidence>
<dbReference type="InterPro" id="IPR007804">
    <property type="entry name" value="GvpG"/>
</dbReference>
<organism evidence="1 2">
    <name type="scientific">Tigheibacillus halophilus</name>
    <dbReference type="NCBI Taxonomy" id="361280"/>
    <lineage>
        <taxon>Bacteria</taxon>
        <taxon>Bacillati</taxon>
        <taxon>Bacillota</taxon>
        <taxon>Bacilli</taxon>
        <taxon>Bacillales</taxon>
        <taxon>Bacillaceae</taxon>
        <taxon>Tigheibacillus</taxon>
    </lineage>
</organism>
<dbReference type="EMBL" id="JAWDIP010000003">
    <property type="protein sequence ID" value="MDY0394607.1"/>
    <property type="molecule type" value="Genomic_DNA"/>
</dbReference>
<accession>A0ABU5C5J9</accession>
<proteinExistence type="predicted"/>
<dbReference type="RefSeq" id="WP_390354424.1">
    <property type="nucleotide sequence ID" value="NZ_JBHUIZ010000005.1"/>
</dbReference>
<sequence>MLFKLFTAPVHLVKKVGEKVQEEADKELYDLNTIQRKLVQLQTMYELDEISGEVYEQQETELMERYEIAKRREMEQWEELTKQKDEEEK</sequence>
<dbReference type="Proteomes" id="UP001281447">
    <property type="component" value="Unassembled WGS sequence"/>
</dbReference>
<evidence type="ECO:0000313" key="1">
    <source>
        <dbReference type="EMBL" id="MDY0394607.1"/>
    </source>
</evidence>
<name>A0ABU5C5J9_9BACI</name>
<keyword evidence="2" id="KW-1185">Reference proteome</keyword>
<protein>
    <submittedName>
        <fullName evidence="1">Gas vesicle protein GvpG</fullName>
    </submittedName>
</protein>